<name>A0A9W8DVK6_9FUNG</name>
<keyword evidence="8" id="KW-1185">Reference proteome</keyword>
<dbReference type="InterPro" id="IPR001452">
    <property type="entry name" value="SH3_domain"/>
</dbReference>
<feature type="transmembrane region" description="Helical" evidence="4">
    <location>
        <begin position="348"/>
        <end position="372"/>
    </location>
</feature>
<feature type="compositionally biased region" description="Polar residues" evidence="3">
    <location>
        <begin position="580"/>
        <end position="590"/>
    </location>
</feature>
<keyword evidence="4" id="KW-1133">Transmembrane helix</keyword>
<dbReference type="Gene3D" id="2.30.30.40">
    <property type="entry name" value="SH3 Domains"/>
    <property type="match status" value="1"/>
</dbReference>
<comment type="caution">
    <text evidence="7">The sequence shown here is derived from an EMBL/GenBank/DDBJ whole genome shotgun (WGS) entry which is preliminary data.</text>
</comment>
<evidence type="ECO:0000313" key="7">
    <source>
        <dbReference type="EMBL" id="KAJ1920080.1"/>
    </source>
</evidence>
<evidence type="ECO:0000256" key="1">
    <source>
        <dbReference type="ARBA" id="ARBA00022443"/>
    </source>
</evidence>
<evidence type="ECO:0000256" key="3">
    <source>
        <dbReference type="SAM" id="MobiDB-lite"/>
    </source>
</evidence>
<dbReference type="InterPro" id="IPR036028">
    <property type="entry name" value="SH3-like_dom_sf"/>
</dbReference>
<gene>
    <name evidence="7" type="ORF">H4219_001609</name>
</gene>
<keyword evidence="1 2" id="KW-0728">SH3 domain</keyword>
<feature type="signal peptide" evidence="5">
    <location>
        <begin position="1"/>
        <end position="32"/>
    </location>
</feature>
<reference evidence="7" key="1">
    <citation type="submission" date="2022-07" db="EMBL/GenBank/DDBJ databases">
        <title>Phylogenomic reconstructions and comparative analyses of Kickxellomycotina fungi.</title>
        <authorList>
            <person name="Reynolds N.K."/>
            <person name="Stajich J.E."/>
            <person name="Barry K."/>
            <person name="Grigoriev I.V."/>
            <person name="Crous P."/>
            <person name="Smith M.E."/>
        </authorList>
    </citation>
    <scope>NUCLEOTIDE SEQUENCE</scope>
    <source>
        <strain evidence="7">NBRC 100468</strain>
    </source>
</reference>
<evidence type="ECO:0000259" key="6">
    <source>
        <dbReference type="PROSITE" id="PS50002"/>
    </source>
</evidence>
<keyword evidence="5" id="KW-0732">Signal</keyword>
<feature type="chain" id="PRO_5040908327" description="SH3 domain-containing protein" evidence="5">
    <location>
        <begin position="33"/>
        <end position="829"/>
    </location>
</feature>
<feature type="domain" description="SH3" evidence="6">
    <location>
        <begin position="434"/>
        <end position="499"/>
    </location>
</feature>
<dbReference type="SUPFAM" id="SSF50044">
    <property type="entry name" value="SH3-domain"/>
    <property type="match status" value="1"/>
</dbReference>
<evidence type="ECO:0000256" key="2">
    <source>
        <dbReference type="PROSITE-ProRule" id="PRU00192"/>
    </source>
</evidence>
<organism evidence="7 8">
    <name type="scientific">Mycoemilia scoparia</name>
    <dbReference type="NCBI Taxonomy" id="417184"/>
    <lineage>
        <taxon>Eukaryota</taxon>
        <taxon>Fungi</taxon>
        <taxon>Fungi incertae sedis</taxon>
        <taxon>Zoopagomycota</taxon>
        <taxon>Kickxellomycotina</taxon>
        <taxon>Kickxellomycetes</taxon>
        <taxon>Kickxellales</taxon>
        <taxon>Kickxellaceae</taxon>
        <taxon>Mycoemilia</taxon>
    </lineage>
</organism>
<evidence type="ECO:0000256" key="5">
    <source>
        <dbReference type="SAM" id="SignalP"/>
    </source>
</evidence>
<dbReference type="Proteomes" id="UP001150538">
    <property type="component" value="Unassembled WGS sequence"/>
</dbReference>
<keyword evidence="4" id="KW-0812">Transmembrane</keyword>
<dbReference type="PROSITE" id="PS50002">
    <property type="entry name" value="SH3"/>
    <property type="match status" value="1"/>
</dbReference>
<feature type="region of interest" description="Disordered" evidence="3">
    <location>
        <begin position="569"/>
        <end position="621"/>
    </location>
</feature>
<dbReference type="EMBL" id="JANBPU010000018">
    <property type="protein sequence ID" value="KAJ1920080.1"/>
    <property type="molecule type" value="Genomic_DNA"/>
</dbReference>
<proteinExistence type="predicted"/>
<keyword evidence="4" id="KW-0472">Membrane</keyword>
<sequence length="829" mass="91779">MHISFESLKSLTLGAIFLQILANILSVDGSSARRDQDQSQCFTLGSSLTCPEYNGSLVSSKLSSHLFNSSFVELLDTNTFDAKMKEYMALQDHQFKYDLSPDCPIYTRQIRLDNKSPVKVNQPPVVQYLQSVTCALLIAGKDNLGECYGIYDDANSNSGPFEREIRNDFRDLQQKKLLPRDDELVRPPQQPLPLCRETCQTWIDSIYRSLAAKTACQAGYSSRVPLQLDYTYTICDSHPINGKQGMCINGENNEPGTCGMSVETARCHYCPLAQNSSACRDAADVKTRKGLGSQVAESGSESKISTTNINDMATSDSGLESSASELNFGNKSARASIEPRKSTNYATILHIVLLAIVIVGIVLWVTIMFVSYRKGGFGGLFRRMFCCFGPRGDRGGGKGDDMHDFESNVQSVRFLKHHDKGARPFYLTAKIIEECFGDIKAKHPVTTKFTAKKAGEIDLAVGDKVVVDAIFDDGWAVGYNLVKDKRGFFPLTNIIPPGILNEIIAPTDMPANAMYSKGSSSFAIDSVSTSKSAPSKSWPQINMTIKESGVSDILRRVLDEFGSRYEEEKPQHLEEVHSAGSISNPCSSRSTSEKGLVYHSEFDPEPGFESNSQTNVREDYGNNHLRGNYNQNYAESRSCAGETKTDVLHGNNKYVYPEARFQPQYMSSGYATNLNSLSHGNSPIIPRRYCLHISDSDFTVSTTDNENQHPMDHSIYAYTAESTMSLKPSSRVDHKTVIKPPQKAATRDSMDTSFPRVTLTSGSDDMCNAFGAKGVNNIYSQKRDSLRNGGFTYYDPYQPVSSAKHPNKRISKIWAKTQALCDSIMVRHG</sequence>
<evidence type="ECO:0000256" key="4">
    <source>
        <dbReference type="SAM" id="Phobius"/>
    </source>
</evidence>
<dbReference type="AlphaFoldDB" id="A0A9W8DVK6"/>
<protein>
    <recommendedName>
        <fullName evidence="6">SH3 domain-containing protein</fullName>
    </recommendedName>
</protein>
<accession>A0A9W8DVK6</accession>
<evidence type="ECO:0000313" key="8">
    <source>
        <dbReference type="Proteomes" id="UP001150538"/>
    </source>
</evidence>
<dbReference type="OrthoDB" id="5340910at2759"/>